<evidence type="ECO:0000313" key="1">
    <source>
        <dbReference type="EMBL" id="CAL4079293.1"/>
    </source>
</evidence>
<dbReference type="AlphaFoldDB" id="A0AAV2QBD7"/>
<accession>A0AAV2QBD7</accession>
<dbReference type="EMBL" id="CAXKWB010005626">
    <property type="protein sequence ID" value="CAL4079293.1"/>
    <property type="molecule type" value="Genomic_DNA"/>
</dbReference>
<sequence>MNIDRDARLEKPVITANMTPLQWANTEKYWTLYKKESRISSESDRTTHSLTCCDQELRDQLFSIHDDIFEMNDVNMLKRIKNMAVKSESVIVAQVNLVRSRQNPEEPIRSYYARLKGQAVICVYTVTKK</sequence>
<organism evidence="1 2">
    <name type="scientific">Meganyctiphanes norvegica</name>
    <name type="common">Northern krill</name>
    <name type="synonym">Thysanopoda norvegica</name>
    <dbReference type="NCBI Taxonomy" id="48144"/>
    <lineage>
        <taxon>Eukaryota</taxon>
        <taxon>Metazoa</taxon>
        <taxon>Ecdysozoa</taxon>
        <taxon>Arthropoda</taxon>
        <taxon>Crustacea</taxon>
        <taxon>Multicrustacea</taxon>
        <taxon>Malacostraca</taxon>
        <taxon>Eumalacostraca</taxon>
        <taxon>Eucarida</taxon>
        <taxon>Euphausiacea</taxon>
        <taxon>Euphausiidae</taxon>
        <taxon>Meganyctiphanes</taxon>
    </lineage>
</organism>
<dbReference type="Proteomes" id="UP001497623">
    <property type="component" value="Unassembled WGS sequence"/>
</dbReference>
<comment type="caution">
    <text evidence="1">The sequence shown here is derived from an EMBL/GenBank/DDBJ whole genome shotgun (WGS) entry which is preliminary data.</text>
</comment>
<name>A0AAV2QBD7_MEGNR</name>
<keyword evidence="2" id="KW-1185">Reference proteome</keyword>
<gene>
    <name evidence="1" type="ORF">MNOR_LOCUS10911</name>
</gene>
<evidence type="ECO:0000313" key="2">
    <source>
        <dbReference type="Proteomes" id="UP001497623"/>
    </source>
</evidence>
<proteinExistence type="predicted"/>
<reference evidence="1 2" key="1">
    <citation type="submission" date="2024-05" db="EMBL/GenBank/DDBJ databases">
        <authorList>
            <person name="Wallberg A."/>
        </authorList>
    </citation>
    <scope>NUCLEOTIDE SEQUENCE [LARGE SCALE GENOMIC DNA]</scope>
</reference>
<protein>
    <submittedName>
        <fullName evidence="1">Uncharacterized protein</fullName>
    </submittedName>
</protein>